<keyword evidence="3" id="KW-0732">Signal</keyword>
<accession>A0A0F4G8F2</accession>
<dbReference type="GO" id="GO:0004190">
    <property type="term" value="F:aspartic-type endopeptidase activity"/>
    <property type="evidence" value="ECO:0007669"/>
    <property type="project" value="InterPro"/>
</dbReference>
<evidence type="ECO:0000313" key="6">
    <source>
        <dbReference type="Proteomes" id="UP000033647"/>
    </source>
</evidence>
<comment type="caution">
    <text evidence="5">The sequence shown here is derived from an EMBL/GenBank/DDBJ whole genome shotgun (WGS) entry which is preliminary data.</text>
</comment>
<dbReference type="AlphaFoldDB" id="A0A0F4G8F2"/>
<dbReference type="EMBL" id="LAFY01004244">
    <property type="protein sequence ID" value="KJX93604.1"/>
    <property type="molecule type" value="Genomic_DNA"/>
</dbReference>
<dbReference type="PANTHER" id="PTHR47966">
    <property type="entry name" value="BETA-SITE APP-CLEAVING ENZYME, ISOFORM A-RELATED"/>
    <property type="match status" value="1"/>
</dbReference>
<comment type="similarity">
    <text evidence="1">Belongs to the peptidase A1 family.</text>
</comment>
<organism evidence="5 6">
    <name type="scientific">Zymoseptoria brevis</name>
    <dbReference type="NCBI Taxonomy" id="1047168"/>
    <lineage>
        <taxon>Eukaryota</taxon>
        <taxon>Fungi</taxon>
        <taxon>Dikarya</taxon>
        <taxon>Ascomycota</taxon>
        <taxon>Pezizomycotina</taxon>
        <taxon>Dothideomycetes</taxon>
        <taxon>Dothideomycetidae</taxon>
        <taxon>Mycosphaerellales</taxon>
        <taxon>Mycosphaerellaceae</taxon>
        <taxon>Zymoseptoria</taxon>
    </lineage>
</organism>
<gene>
    <name evidence="5" type="ORF">TI39_contig4285g00006</name>
</gene>
<dbReference type="InterPro" id="IPR034164">
    <property type="entry name" value="Pepsin-like_dom"/>
</dbReference>
<dbReference type="Gene3D" id="2.40.70.10">
    <property type="entry name" value="Acid Proteases"/>
    <property type="match status" value="2"/>
</dbReference>
<dbReference type="SUPFAM" id="SSF50630">
    <property type="entry name" value="Acid proteases"/>
    <property type="match status" value="1"/>
</dbReference>
<dbReference type="Pfam" id="PF00026">
    <property type="entry name" value="Asp"/>
    <property type="match status" value="1"/>
</dbReference>
<dbReference type="PRINTS" id="PR00792">
    <property type="entry name" value="PEPSIN"/>
</dbReference>
<protein>
    <recommendedName>
        <fullName evidence="4">Peptidase A1 domain-containing protein</fullName>
    </recommendedName>
</protein>
<dbReference type="PROSITE" id="PS51767">
    <property type="entry name" value="PEPTIDASE_A1"/>
    <property type="match status" value="1"/>
</dbReference>
<proteinExistence type="inferred from homology"/>
<dbReference type="OrthoDB" id="15189at2759"/>
<dbReference type="InterPro" id="IPR033121">
    <property type="entry name" value="PEPTIDASE_A1"/>
</dbReference>
<dbReference type="STRING" id="1047168.A0A0F4G8F2"/>
<sequence length="469" mass="50728">MFFVHQALSALTFLATFVSGAPSSGLLGLGVGADVDIDLNIQVLAELGVAITENVTPLTPLAGFNIDATLDIGILFGRGGYGTLHNVAHGARYTITIDIDGKPYPVQFDTGSADLWLFRANFTCEDENYTVTDPSNCYHAGSGPAGFSQGTIDDEIYEITYGDGSAINGTFGYGTVSYGGITVQKQQYALADRAYWPNGVNFTSGIMGFGIPSLTEAYYTDGTRNNYSAVLYNSWPAQAIEDGLLVPSQFTVGLFRRGLNDTENAYGGFVALGGTPPPADFPYTGVWATTPMIKVAHPTYDIPLRYDFYNLQPDGFTVNGNFFEWVSPIQNDTGLQAPTIVDSGTTISRVPSYVSAAIAQAFEPPAHIDHDFMDWYLAPCNSTVPEVSFRIGGQDFAITPRDILLDGELGEVDDGESCLLGFQPNPHPDESDDPSYPNIPVFGMTFMRNVVVVHDLENYRLIFGGVHFD</sequence>
<dbReference type="Proteomes" id="UP000033647">
    <property type="component" value="Unassembled WGS sequence"/>
</dbReference>
<evidence type="ECO:0000259" key="4">
    <source>
        <dbReference type="PROSITE" id="PS51767"/>
    </source>
</evidence>
<feature type="active site" evidence="2">
    <location>
        <position position="342"/>
    </location>
</feature>
<feature type="signal peptide" evidence="3">
    <location>
        <begin position="1"/>
        <end position="20"/>
    </location>
</feature>
<keyword evidence="6" id="KW-1185">Reference proteome</keyword>
<dbReference type="InterPro" id="IPR021109">
    <property type="entry name" value="Peptidase_aspartic_dom_sf"/>
</dbReference>
<dbReference type="PANTHER" id="PTHR47966:SF47">
    <property type="entry name" value="ENDOPEPTIDASE, PUTATIVE (AFU_ORTHOLOGUE AFUA_3G01220)-RELATED"/>
    <property type="match status" value="1"/>
</dbReference>
<evidence type="ECO:0000256" key="2">
    <source>
        <dbReference type="PIRSR" id="PIRSR601461-1"/>
    </source>
</evidence>
<evidence type="ECO:0000256" key="3">
    <source>
        <dbReference type="SAM" id="SignalP"/>
    </source>
</evidence>
<dbReference type="GO" id="GO:0000324">
    <property type="term" value="C:fungal-type vacuole"/>
    <property type="evidence" value="ECO:0007669"/>
    <property type="project" value="TreeGrafter"/>
</dbReference>
<feature type="chain" id="PRO_5002468235" description="Peptidase A1 domain-containing protein" evidence="3">
    <location>
        <begin position="21"/>
        <end position="469"/>
    </location>
</feature>
<feature type="domain" description="Peptidase A1" evidence="4">
    <location>
        <begin position="93"/>
        <end position="464"/>
    </location>
</feature>
<dbReference type="CDD" id="cd05471">
    <property type="entry name" value="pepsin_like"/>
    <property type="match status" value="1"/>
</dbReference>
<evidence type="ECO:0000313" key="5">
    <source>
        <dbReference type="EMBL" id="KJX93604.1"/>
    </source>
</evidence>
<reference evidence="5 6" key="1">
    <citation type="submission" date="2015-03" db="EMBL/GenBank/DDBJ databases">
        <title>RNA-seq based gene annotation and comparative genomics of four Zymoseptoria species reveal species-specific pathogenicity related genes and transposable element activity.</title>
        <authorList>
            <person name="Grandaubert J."/>
            <person name="Bhattacharyya A."/>
            <person name="Stukenbrock E.H."/>
        </authorList>
    </citation>
    <scope>NUCLEOTIDE SEQUENCE [LARGE SCALE GENOMIC DNA]</scope>
    <source>
        <strain evidence="5 6">Zb18110</strain>
    </source>
</reference>
<name>A0A0F4G8F2_9PEZI</name>
<feature type="active site" evidence="2">
    <location>
        <position position="109"/>
    </location>
</feature>
<evidence type="ECO:0000256" key="1">
    <source>
        <dbReference type="ARBA" id="ARBA00007447"/>
    </source>
</evidence>
<dbReference type="InterPro" id="IPR001461">
    <property type="entry name" value="Aspartic_peptidase_A1"/>
</dbReference>
<dbReference type="GO" id="GO:0006508">
    <property type="term" value="P:proteolysis"/>
    <property type="evidence" value="ECO:0007669"/>
    <property type="project" value="InterPro"/>
</dbReference>